<sequence>MQSTITTILKKNNFPEKMISQLIKQVQSSNQRIPWRKELSYPLINNTSMQLTSPDSSGNNTIAMVPLANSTFANIQLQPVPEKKAVKNAGITYIPELTERLTKNIKKHGDLDSVHKRALCDVIILRLNRLLPTKMPTKKVINGTTEITDKVTNSTNSPNSDTASSKDKNSASSRKEDKSKNAKTNGLTNSKSSPQPNNDNVIQFMKELQETIVQQAASINEKIDSKINDLGTKINELSKSVDERIENITSTIQVHIEPVVDTIVKPITQALESRIEKLEREALILNLVVTGIPWRENENIDEIVNAICRSIGFNNNINGFTGYYRILKKKSSKPTKPNALVMPPIVLKFWFHDLKHNFFMMYLQKKTLNLSHIGYGTASRINVNEMLTLVNKQIFLKARQLQHQKIIFQSHTNRGLVVIKKSDKSKNEVIYNMDQLLHIEQLARSMISVLLNPGNMAPTLVGMADKQFQCDVAVEGCLIMNLLKCINRHVKG</sequence>
<name>A0A9Q0N2X0_9DIPT</name>
<evidence type="ECO:0000313" key="2">
    <source>
        <dbReference type="EMBL" id="KAJ6642604.1"/>
    </source>
</evidence>
<comment type="caution">
    <text evidence="2">The sequence shown here is derived from an EMBL/GenBank/DDBJ whole genome shotgun (WGS) entry which is preliminary data.</text>
</comment>
<dbReference type="Proteomes" id="UP001151699">
    <property type="component" value="Chromosome B"/>
</dbReference>
<protein>
    <submittedName>
        <fullName evidence="2">Uncharacterized protein</fullName>
    </submittedName>
</protein>
<reference evidence="2" key="1">
    <citation type="submission" date="2022-07" db="EMBL/GenBank/DDBJ databases">
        <authorList>
            <person name="Trinca V."/>
            <person name="Uliana J.V.C."/>
            <person name="Torres T.T."/>
            <person name="Ward R.J."/>
            <person name="Monesi N."/>
        </authorList>
    </citation>
    <scope>NUCLEOTIDE SEQUENCE</scope>
    <source>
        <strain evidence="2">HSMRA1968</strain>
        <tissue evidence="2">Whole embryos</tissue>
    </source>
</reference>
<dbReference type="AlphaFoldDB" id="A0A9Q0N2X0"/>
<organism evidence="2 3">
    <name type="scientific">Pseudolycoriella hygida</name>
    <dbReference type="NCBI Taxonomy" id="35572"/>
    <lineage>
        <taxon>Eukaryota</taxon>
        <taxon>Metazoa</taxon>
        <taxon>Ecdysozoa</taxon>
        <taxon>Arthropoda</taxon>
        <taxon>Hexapoda</taxon>
        <taxon>Insecta</taxon>
        <taxon>Pterygota</taxon>
        <taxon>Neoptera</taxon>
        <taxon>Endopterygota</taxon>
        <taxon>Diptera</taxon>
        <taxon>Nematocera</taxon>
        <taxon>Sciaroidea</taxon>
        <taxon>Sciaridae</taxon>
        <taxon>Pseudolycoriella</taxon>
    </lineage>
</organism>
<evidence type="ECO:0000256" key="1">
    <source>
        <dbReference type="SAM" id="MobiDB-lite"/>
    </source>
</evidence>
<gene>
    <name evidence="2" type="ORF">Bhyg_07557</name>
</gene>
<feature type="compositionally biased region" description="Basic and acidic residues" evidence="1">
    <location>
        <begin position="164"/>
        <end position="180"/>
    </location>
</feature>
<feature type="region of interest" description="Disordered" evidence="1">
    <location>
        <begin position="149"/>
        <end position="199"/>
    </location>
</feature>
<feature type="compositionally biased region" description="Polar residues" evidence="1">
    <location>
        <begin position="182"/>
        <end position="199"/>
    </location>
</feature>
<dbReference type="EMBL" id="WJQU01000002">
    <property type="protein sequence ID" value="KAJ6642604.1"/>
    <property type="molecule type" value="Genomic_DNA"/>
</dbReference>
<dbReference type="OrthoDB" id="340346at2759"/>
<dbReference type="Gene3D" id="1.20.120.20">
    <property type="entry name" value="Apolipoprotein"/>
    <property type="match status" value="1"/>
</dbReference>
<accession>A0A9Q0N2X0</accession>
<keyword evidence="3" id="KW-1185">Reference proteome</keyword>
<feature type="compositionally biased region" description="Polar residues" evidence="1">
    <location>
        <begin position="149"/>
        <end position="163"/>
    </location>
</feature>
<evidence type="ECO:0000313" key="3">
    <source>
        <dbReference type="Proteomes" id="UP001151699"/>
    </source>
</evidence>
<proteinExistence type="predicted"/>